<dbReference type="AlphaFoldDB" id="A2E4S2"/>
<dbReference type="Proteomes" id="UP000001542">
    <property type="component" value="Unassembled WGS sequence"/>
</dbReference>
<evidence type="ECO:0000313" key="2">
    <source>
        <dbReference type="EMBL" id="EAY12382.1"/>
    </source>
</evidence>
<reference evidence="2" key="1">
    <citation type="submission" date="2006-10" db="EMBL/GenBank/DDBJ databases">
        <authorList>
            <person name="Amadeo P."/>
            <person name="Zhao Q."/>
            <person name="Wortman J."/>
            <person name="Fraser-Liggett C."/>
            <person name="Carlton J."/>
        </authorList>
    </citation>
    <scope>NUCLEOTIDE SEQUENCE</scope>
    <source>
        <strain evidence="2">G3</strain>
    </source>
</reference>
<evidence type="ECO:0000313" key="3">
    <source>
        <dbReference type="Proteomes" id="UP000001542"/>
    </source>
</evidence>
<gene>
    <name evidence="2" type="ORF">TVAG_246160</name>
</gene>
<proteinExistence type="predicted"/>
<keyword evidence="1" id="KW-0812">Transmembrane</keyword>
<dbReference type="KEGG" id="tva:4770346"/>
<keyword evidence="1" id="KW-1133">Transmembrane helix</keyword>
<name>A2E4S2_TRIV3</name>
<evidence type="ECO:0000256" key="1">
    <source>
        <dbReference type="SAM" id="Phobius"/>
    </source>
</evidence>
<reference evidence="2" key="2">
    <citation type="journal article" date="2007" name="Science">
        <title>Draft genome sequence of the sexually transmitted pathogen Trichomonas vaginalis.</title>
        <authorList>
            <person name="Carlton J.M."/>
            <person name="Hirt R.P."/>
            <person name="Silva J.C."/>
            <person name="Delcher A.L."/>
            <person name="Schatz M."/>
            <person name="Zhao Q."/>
            <person name="Wortman J.R."/>
            <person name="Bidwell S.L."/>
            <person name="Alsmark U.C.M."/>
            <person name="Besteiro S."/>
            <person name="Sicheritz-Ponten T."/>
            <person name="Noel C.J."/>
            <person name="Dacks J.B."/>
            <person name="Foster P.G."/>
            <person name="Simillion C."/>
            <person name="Van de Peer Y."/>
            <person name="Miranda-Saavedra D."/>
            <person name="Barton G.J."/>
            <person name="Westrop G.D."/>
            <person name="Mueller S."/>
            <person name="Dessi D."/>
            <person name="Fiori P.L."/>
            <person name="Ren Q."/>
            <person name="Paulsen I."/>
            <person name="Zhang H."/>
            <person name="Bastida-Corcuera F.D."/>
            <person name="Simoes-Barbosa A."/>
            <person name="Brown M.T."/>
            <person name="Hayes R.D."/>
            <person name="Mukherjee M."/>
            <person name="Okumura C.Y."/>
            <person name="Schneider R."/>
            <person name="Smith A.J."/>
            <person name="Vanacova S."/>
            <person name="Villalvazo M."/>
            <person name="Haas B.J."/>
            <person name="Pertea M."/>
            <person name="Feldblyum T.V."/>
            <person name="Utterback T.R."/>
            <person name="Shu C.L."/>
            <person name="Osoegawa K."/>
            <person name="de Jong P.J."/>
            <person name="Hrdy I."/>
            <person name="Horvathova L."/>
            <person name="Zubacova Z."/>
            <person name="Dolezal P."/>
            <person name="Malik S.B."/>
            <person name="Logsdon J.M. Jr."/>
            <person name="Henze K."/>
            <person name="Gupta A."/>
            <person name="Wang C.C."/>
            <person name="Dunne R.L."/>
            <person name="Upcroft J.A."/>
            <person name="Upcroft P."/>
            <person name="White O."/>
            <person name="Salzberg S.L."/>
            <person name="Tang P."/>
            <person name="Chiu C.-H."/>
            <person name="Lee Y.-S."/>
            <person name="Embley T.M."/>
            <person name="Coombs G.H."/>
            <person name="Mottram J.C."/>
            <person name="Tachezy J."/>
            <person name="Fraser-Liggett C.M."/>
            <person name="Johnson P.J."/>
        </authorList>
    </citation>
    <scope>NUCLEOTIDE SEQUENCE [LARGE SCALE GENOMIC DNA]</scope>
    <source>
        <strain evidence="2">G3</strain>
    </source>
</reference>
<dbReference type="VEuPathDB" id="TrichDB:TVAG_246160"/>
<dbReference type="EMBL" id="DS113303">
    <property type="protein sequence ID" value="EAY12382.1"/>
    <property type="molecule type" value="Genomic_DNA"/>
</dbReference>
<keyword evidence="3" id="KW-1185">Reference proteome</keyword>
<feature type="transmembrane region" description="Helical" evidence="1">
    <location>
        <begin position="171"/>
        <end position="191"/>
    </location>
</feature>
<protein>
    <submittedName>
        <fullName evidence="2">Uncharacterized protein</fullName>
    </submittedName>
</protein>
<keyword evidence="1" id="KW-0472">Membrane</keyword>
<dbReference type="RefSeq" id="XP_001324605.1">
    <property type="nucleotide sequence ID" value="XM_001324570.1"/>
</dbReference>
<dbReference type="OrthoDB" id="10562621at2759"/>
<accession>A2E4S2</accession>
<organism evidence="2 3">
    <name type="scientific">Trichomonas vaginalis (strain ATCC PRA-98 / G3)</name>
    <dbReference type="NCBI Taxonomy" id="412133"/>
    <lineage>
        <taxon>Eukaryota</taxon>
        <taxon>Metamonada</taxon>
        <taxon>Parabasalia</taxon>
        <taxon>Trichomonadida</taxon>
        <taxon>Trichomonadidae</taxon>
        <taxon>Trichomonas</taxon>
    </lineage>
</organism>
<sequence>MLFALLSLIWCQKPKYYVKIDIENLNDKFSSAFDMRKQVIVDHSDFLVTTKPQDTKIWRLDCIINVPVNNIHILEKINFTDKTNKFLYIPDSLLDEKVINKYMNLGFEPVSKMQPNIRYILSSHDQPGYNMLPYSYSLIQGKSSASVYSQYNVSISNPICHKMDLTFYKNVVYLSILLFIILMSLRVYFFFLPFNFNDGTGSRFWFVSNTKIDLTSPANLSFANKRKLSKLLDLAEETKKNQQIVIGIKRTAEYTELSHLFVYTLSRFFFVAYWIERYEEIAEPLNTVIEGAQIHLDDSIEPTPLPITISYENGLPKADISFNHFDKKANVEIKSNVENDLPFGSYSLHLSYIDCMHLGIINQIAYIPPTLDAFKNFISMIFKRLDFASLDVITITGNKIEEIVKFSKFDDTQPIVDSIIRKMPTHKGPTTISQKHIGDYMFTTNRFQVANVAYIVLTGQIANHLSLCVTENTFHFIMSMLVSYHHSVLSSRVDARSLMRVHNLLERTEIFSLVECVGNPSHFLRATGKIYDMDINQEIIDKFLELISPEIKSRILTTNGRQELNSYVVMFTRSNGQDECVSISSTSYYDKTIAQNIYLYLVEDVSSYYRRSQKLKAAHDDLRMASDFLGLHKVSKNMDLVHPSLLSIELGYNGVITSLLDVIYEDDKNINFEDLLDKEDQISIRLVSSLGHPVNYVMIKAASDGNYFIFASRELRQLRAISSEDHIKQITNTINNLESDFILILSDMATKDCTVIDSQGKLPNTGQLNDIISLITNKAPHETVNSIQAKIQSIKDEKGNYVSFDVQLAGKIKTMTWFKIIIAVINDKMILFIYNNNTKKQSLLAMSDMMKKAESFLGSTKMFYWFFEDANEPKRTFNKPPMASGQITFNWSSIESVCREKDRKRVTDILRKAIDKKGDINAKVVLIFDKPREYLLRGSYNNGVLCGIATNVNWISKSIKKTKEAIHEEQSNAERAKEIKHDSKLKMYQLALCLKELISSGKDIGFDNDLVNIVVSSLEKIQQLI</sequence>
<dbReference type="VEuPathDB" id="TrichDB:TVAGG3_0862820"/>
<dbReference type="InParanoid" id="A2E4S2"/>